<sequence length="110" mass="13077">MRIKEEELRTQLGHKKARVIKLLSENLRLRTRINKTDDEIADLRIRGMYIRDRIRAEKGNINIINENRMIVNYQASLDDLIEFVEGQYLYLRKARGSRKHAGVFNKLPRV</sequence>
<dbReference type="EMBL" id="LAZR01023045">
    <property type="protein sequence ID" value="KKL79854.1"/>
    <property type="molecule type" value="Genomic_DNA"/>
</dbReference>
<accession>A0A0F9F0M2</accession>
<evidence type="ECO:0000313" key="1">
    <source>
        <dbReference type="EMBL" id="KKL79854.1"/>
    </source>
</evidence>
<reference evidence="1" key="1">
    <citation type="journal article" date="2015" name="Nature">
        <title>Complex archaea that bridge the gap between prokaryotes and eukaryotes.</title>
        <authorList>
            <person name="Spang A."/>
            <person name="Saw J.H."/>
            <person name="Jorgensen S.L."/>
            <person name="Zaremba-Niedzwiedzka K."/>
            <person name="Martijn J."/>
            <person name="Lind A.E."/>
            <person name="van Eijk R."/>
            <person name="Schleper C."/>
            <person name="Guy L."/>
            <person name="Ettema T.J."/>
        </authorList>
    </citation>
    <scope>NUCLEOTIDE SEQUENCE</scope>
</reference>
<organism evidence="1">
    <name type="scientific">marine sediment metagenome</name>
    <dbReference type="NCBI Taxonomy" id="412755"/>
    <lineage>
        <taxon>unclassified sequences</taxon>
        <taxon>metagenomes</taxon>
        <taxon>ecological metagenomes</taxon>
    </lineage>
</organism>
<dbReference type="AlphaFoldDB" id="A0A0F9F0M2"/>
<proteinExistence type="predicted"/>
<name>A0A0F9F0M2_9ZZZZ</name>
<gene>
    <name evidence="1" type="ORF">LCGC14_2010670</name>
</gene>
<comment type="caution">
    <text evidence="1">The sequence shown here is derived from an EMBL/GenBank/DDBJ whole genome shotgun (WGS) entry which is preliminary data.</text>
</comment>
<protein>
    <submittedName>
        <fullName evidence="1">Uncharacterized protein</fullName>
    </submittedName>
</protein>